<dbReference type="InterPro" id="IPR006379">
    <property type="entry name" value="HAD-SF_hydro_IIB"/>
</dbReference>
<keyword evidence="1" id="KW-0378">Hydrolase</keyword>
<dbReference type="Proteomes" id="UP000433575">
    <property type="component" value="Unassembled WGS sequence"/>
</dbReference>
<name>A0A6N7S673_9FIRM</name>
<reference evidence="3 4" key="1">
    <citation type="journal article" date="2019" name="Nat. Med.">
        <title>A library of human gut bacterial isolates paired with longitudinal multiomics data enables mechanistic microbiome research.</title>
        <authorList>
            <person name="Poyet M."/>
            <person name="Groussin M."/>
            <person name="Gibbons S.M."/>
            <person name="Avila-Pacheco J."/>
            <person name="Jiang X."/>
            <person name="Kearney S.M."/>
            <person name="Perrotta A.R."/>
            <person name="Berdy B."/>
            <person name="Zhao S."/>
            <person name="Lieberman T.D."/>
            <person name="Swanson P.K."/>
            <person name="Smith M."/>
            <person name="Roesemann S."/>
            <person name="Alexander J.E."/>
            <person name="Rich S.A."/>
            <person name="Livny J."/>
            <person name="Vlamakis H."/>
            <person name="Clish C."/>
            <person name="Bullock K."/>
            <person name="Deik A."/>
            <person name="Scott J."/>
            <person name="Pierce K.A."/>
            <person name="Xavier R.J."/>
            <person name="Alm E.J."/>
        </authorList>
    </citation>
    <scope>NUCLEOTIDE SEQUENCE [LARGE SCALE GENOMIC DNA]</scope>
    <source>
        <strain evidence="1 3">BIOML-A4</strain>
        <strain evidence="2 4">BIOML-A5</strain>
    </source>
</reference>
<dbReference type="Gene3D" id="3.30.1240.10">
    <property type="match status" value="1"/>
</dbReference>
<evidence type="ECO:0000313" key="4">
    <source>
        <dbReference type="Proteomes" id="UP000480929"/>
    </source>
</evidence>
<dbReference type="InterPro" id="IPR023214">
    <property type="entry name" value="HAD_sf"/>
</dbReference>
<evidence type="ECO:0000313" key="1">
    <source>
        <dbReference type="EMBL" id="MSA89397.1"/>
    </source>
</evidence>
<dbReference type="GO" id="GO:0005829">
    <property type="term" value="C:cytosol"/>
    <property type="evidence" value="ECO:0007669"/>
    <property type="project" value="TreeGrafter"/>
</dbReference>
<dbReference type="Proteomes" id="UP000480929">
    <property type="component" value="Unassembled WGS sequence"/>
</dbReference>
<dbReference type="SUPFAM" id="SSF56784">
    <property type="entry name" value="HAD-like"/>
    <property type="match status" value="1"/>
</dbReference>
<dbReference type="PANTHER" id="PTHR10000:SF8">
    <property type="entry name" value="HAD SUPERFAMILY HYDROLASE-LIKE, TYPE 3"/>
    <property type="match status" value="1"/>
</dbReference>
<comment type="caution">
    <text evidence="1">The sequence shown here is derived from an EMBL/GenBank/DDBJ whole genome shotgun (WGS) entry which is preliminary data.</text>
</comment>
<dbReference type="OrthoDB" id="9814970at2"/>
<organism evidence="1 3">
    <name type="scientific">Holdemania massiliensis</name>
    <dbReference type="NCBI Taxonomy" id="1468449"/>
    <lineage>
        <taxon>Bacteria</taxon>
        <taxon>Bacillati</taxon>
        <taxon>Bacillota</taxon>
        <taxon>Erysipelotrichia</taxon>
        <taxon>Erysipelotrichales</taxon>
        <taxon>Erysipelotrichaceae</taxon>
        <taxon>Holdemania</taxon>
    </lineage>
</organism>
<dbReference type="Gene3D" id="3.40.50.1000">
    <property type="entry name" value="HAD superfamily/HAD-like"/>
    <property type="match status" value="1"/>
</dbReference>
<accession>A0A6N7S673</accession>
<dbReference type="GO" id="GO:0016791">
    <property type="term" value="F:phosphatase activity"/>
    <property type="evidence" value="ECO:0007669"/>
    <property type="project" value="TreeGrafter"/>
</dbReference>
<dbReference type="PANTHER" id="PTHR10000">
    <property type="entry name" value="PHOSPHOSERINE PHOSPHATASE"/>
    <property type="match status" value="1"/>
</dbReference>
<dbReference type="AlphaFoldDB" id="A0A6N7S673"/>
<evidence type="ECO:0000313" key="3">
    <source>
        <dbReference type="Proteomes" id="UP000433575"/>
    </source>
</evidence>
<dbReference type="EMBL" id="WKPI01000011">
    <property type="protein sequence ID" value="MSC33075.1"/>
    <property type="molecule type" value="Genomic_DNA"/>
</dbReference>
<evidence type="ECO:0000313" key="2">
    <source>
        <dbReference type="EMBL" id="MSC33075.1"/>
    </source>
</evidence>
<dbReference type="InterPro" id="IPR036412">
    <property type="entry name" value="HAD-like_sf"/>
</dbReference>
<keyword evidence="4" id="KW-1185">Reference proteome</keyword>
<gene>
    <name evidence="2" type="ORF">GKD88_08065</name>
    <name evidence="1" type="ORF">GKE08_08660</name>
</gene>
<dbReference type="NCBIfam" id="TIGR01484">
    <property type="entry name" value="HAD-SF-IIB"/>
    <property type="match status" value="1"/>
</dbReference>
<dbReference type="Pfam" id="PF08282">
    <property type="entry name" value="Hydrolase_3"/>
    <property type="match status" value="1"/>
</dbReference>
<dbReference type="EMBL" id="WKPJ01000010">
    <property type="protein sequence ID" value="MSA89397.1"/>
    <property type="molecule type" value="Genomic_DNA"/>
</dbReference>
<dbReference type="GO" id="GO:0000287">
    <property type="term" value="F:magnesium ion binding"/>
    <property type="evidence" value="ECO:0007669"/>
    <property type="project" value="TreeGrafter"/>
</dbReference>
<sequence length="332" mass="37288">MYRHSCHLFWADEGQRHEYGQDGLDYDRGYDSSVLLRHPGLKGRNSVPFERMRTSMSKIRLAAFDFDGTLVPKDIPNLDLETDIVALLQKLRQQGVYITVATGRHPSYILKRIHRFTFDAIVGYSGNVTLIANQLQAFIFDPAVVRQIAAYAGQLPQLDVTAYTREGIACCGSRKHQAELKARLAQTERICDLNGVTEFLLSEESSVPAMRVSRICLHYADSAQASAIQTAFPKQFHDYRLVRTGNRQMEVLHAGRSKATETLKLAARFQVRADQVAAVGDDENDLEMLQRFHPSYYVGSHHPLLQQAATYTAASCRDVLAALTNKEGERNA</sequence>
<protein>
    <submittedName>
        <fullName evidence="1">HAD-IIB family hydrolase</fullName>
    </submittedName>
</protein>
<proteinExistence type="predicted"/>